<gene>
    <name evidence="12" type="primary">htrE_1</name>
    <name evidence="12" type="ORF">NCTC10926_00324</name>
</gene>
<evidence type="ECO:0000313" key="13">
    <source>
        <dbReference type="Proteomes" id="UP000254620"/>
    </source>
</evidence>
<dbReference type="PROSITE" id="PS01151">
    <property type="entry name" value="FIMBRIAL_USHER"/>
    <property type="match status" value="1"/>
</dbReference>
<dbReference type="PANTHER" id="PTHR30451">
    <property type="entry name" value="OUTER MEMBRANE USHER PROTEIN"/>
    <property type="match status" value="1"/>
</dbReference>
<evidence type="ECO:0000256" key="8">
    <source>
        <dbReference type="ARBA" id="ARBA00023237"/>
    </source>
</evidence>
<accession>A0A0F5EZR9</accession>
<comment type="similarity">
    <text evidence="2 9">Belongs to the fimbrial export usher family.</text>
</comment>
<dbReference type="GO" id="GO:0009297">
    <property type="term" value="P:pilus assembly"/>
    <property type="evidence" value="ECO:0007669"/>
    <property type="project" value="InterPro"/>
</dbReference>
<keyword evidence="5 9" id="KW-0812">Transmembrane</keyword>
<evidence type="ECO:0000256" key="7">
    <source>
        <dbReference type="ARBA" id="ARBA00023136"/>
    </source>
</evidence>
<dbReference type="InterPro" id="IPR018030">
    <property type="entry name" value="Fimbrial_membr_usher_CS"/>
</dbReference>
<dbReference type="InterPro" id="IPR025885">
    <property type="entry name" value="PapC_N"/>
</dbReference>
<keyword evidence="6" id="KW-0732">Signal</keyword>
<dbReference type="SUPFAM" id="SSF141729">
    <property type="entry name" value="FimD N-terminal domain-like"/>
    <property type="match status" value="1"/>
</dbReference>
<dbReference type="GO" id="GO:0009279">
    <property type="term" value="C:cell outer membrane"/>
    <property type="evidence" value="ECO:0007669"/>
    <property type="project" value="UniProtKB-SubCell"/>
</dbReference>
<keyword evidence="8 9" id="KW-0998">Cell outer membrane</keyword>
<dbReference type="Gene3D" id="3.10.20.410">
    <property type="match status" value="1"/>
</dbReference>
<feature type="domain" description="PapC N-terminal" evidence="11">
    <location>
        <begin position="33"/>
        <end position="177"/>
    </location>
</feature>
<evidence type="ECO:0000256" key="6">
    <source>
        <dbReference type="ARBA" id="ARBA00022729"/>
    </source>
</evidence>
<reference evidence="12 13" key="1">
    <citation type="submission" date="2018-06" db="EMBL/GenBank/DDBJ databases">
        <authorList>
            <consortium name="Pathogen Informatics"/>
            <person name="Doyle S."/>
        </authorList>
    </citation>
    <scope>NUCLEOTIDE SEQUENCE [LARGE SCALE GENOMIC DNA]</scope>
    <source>
        <strain evidence="12 13">NCTC10926</strain>
    </source>
</reference>
<dbReference type="InterPro" id="IPR043142">
    <property type="entry name" value="PapC-like_C_sf"/>
</dbReference>
<dbReference type="OrthoDB" id="6554712at2"/>
<comment type="subcellular location">
    <subcellularLocation>
        <location evidence="1 9">Cell outer membrane</location>
        <topology evidence="1 9">Multi-pass membrane protein</topology>
    </subcellularLocation>
</comment>
<dbReference type="EMBL" id="UFSW01000001">
    <property type="protein sequence ID" value="SUU96967.1"/>
    <property type="molecule type" value="Genomic_DNA"/>
</dbReference>
<keyword evidence="3 9" id="KW-0813">Transport</keyword>
<dbReference type="Pfam" id="PF00577">
    <property type="entry name" value="Usher"/>
    <property type="match status" value="1"/>
</dbReference>
<protein>
    <submittedName>
        <fullName evidence="12">Heat shock protein E</fullName>
    </submittedName>
</protein>
<name>A0A0F5EZR9_AVIPA</name>
<dbReference type="GO" id="GO:0015473">
    <property type="term" value="F:fimbrial usher porin activity"/>
    <property type="evidence" value="ECO:0007669"/>
    <property type="project" value="InterPro"/>
</dbReference>
<dbReference type="InterPro" id="IPR025949">
    <property type="entry name" value="PapC-like_C"/>
</dbReference>
<evidence type="ECO:0000256" key="9">
    <source>
        <dbReference type="RuleBase" id="RU003884"/>
    </source>
</evidence>
<dbReference type="eggNOG" id="COG3188">
    <property type="taxonomic scope" value="Bacteria"/>
</dbReference>
<proteinExistence type="inferred from homology"/>
<dbReference type="PANTHER" id="PTHR30451:SF20">
    <property type="entry name" value="FIMBRIAE USHER"/>
    <property type="match status" value="1"/>
</dbReference>
<evidence type="ECO:0000256" key="2">
    <source>
        <dbReference type="ARBA" id="ARBA00008064"/>
    </source>
</evidence>
<evidence type="ECO:0000259" key="10">
    <source>
        <dbReference type="Pfam" id="PF13953"/>
    </source>
</evidence>
<evidence type="ECO:0000256" key="5">
    <source>
        <dbReference type="ARBA" id="ARBA00022692"/>
    </source>
</evidence>
<evidence type="ECO:0000256" key="3">
    <source>
        <dbReference type="ARBA" id="ARBA00022448"/>
    </source>
</evidence>
<evidence type="ECO:0000259" key="11">
    <source>
        <dbReference type="Pfam" id="PF13954"/>
    </source>
</evidence>
<feature type="domain" description="PapC-like C-terminal" evidence="10">
    <location>
        <begin position="759"/>
        <end position="815"/>
    </location>
</feature>
<sequence>MIKPHLQSRFKPSLLSLLLLQSFSFAYAGEYAEFEPLLLYQNQDTQSVDLSRFNYGNPVPAGRYIADVYLNNKLRGRTELQFVQLQGQNNVVLCADSNLLNLLDLKETAFSTKRFEGDCPAFDERVTVAKSHFDFGELRLDVDIPQAFIMQRPRGYISPLQWQQGTPVAFVRYDANYYRYQYGDQHSQQIYLGLNAGVNLLGWSIRHRGSMSWAEQKKAPYQSISTYAQREIAALRGQFIIGDFYTNGVLMDSIAIRGVQLSSDDRMLATSIRGYAPTIRGVANSNAVVKVTQNGTLLREVNVPAGAFEIDDLFPTGYGGDLQVEVLESNGKKQTFSVPYTATAQLLRPGYSRYQLAVGRYRYANHIFKENVAQGSWQYGLNNFITLNLGTTLAKNYHSELIGVALNSAIGAFAANATFSNAYFTQLQQRYRGYNLSFSYNTKFEPTNTNVTLANYRYLSRNYYGLQDVIFSNSPDKSSVRVMTENNSYRPKNHLQLAINQIFNEKWGSAYFSVSRYSYWGSNRKQNEFQFGYGNRFKRLNYNFSISQTQNSLNQRERRFYLSLSMSLGNDSDVYVSQTLNLGENNAMTSHTSLSGTIGEERNYNYGVSFSRTKQEGKETQSISINNSYSTFFARLNGSYSRNNQGGTQVSLGMSGAVVAHPKGITLANDLGDTFAIIHADGARGAKISGSIGNQIDYFGNGIVPYATPYSINHIGLESLPDNVELSATEQQIIPKANQAVLVNFATKVGTVVYFEIQNNESFPPMGTEVFDQENNPVGIVAQGGKIYSRGIPRTGKLNIHWGEKRCIADYQVPKMKDDKPIVVPIQCQFY</sequence>
<dbReference type="Pfam" id="PF13954">
    <property type="entry name" value="PapC_N"/>
    <property type="match status" value="1"/>
</dbReference>
<dbReference type="Proteomes" id="UP000254620">
    <property type="component" value="Unassembled WGS sequence"/>
</dbReference>
<dbReference type="Gene3D" id="2.60.40.2070">
    <property type="match status" value="1"/>
</dbReference>
<dbReference type="Pfam" id="PF13953">
    <property type="entry name" value="PapC_C"/>
    <property type="match status" value="1"/>
</dbReference>
<keyword evidence="4" id="KW-1134">Transmembrane beta strand</keyword>
<dbReference type="InterPro" id="IPR000015">
    <property type="entry name" value="Fimb_usher"/>
</dbReference>
<evidence type="ECO:0000256" key="4">
    <source>
        <dbReference type="ARBA" id="ARBA00022452"/>
    </source>
</evidence>
<dbReference type="RefSeq" id="WP_046098057.1">
    <property type="nucleotide sequence ID" value="NZ_LAEN01000023.1"/>
</dbReference>
<dbReference type="Gene3D" id="2.60.40.3110">
    <property type="match status" value="1"/>
</dbReference>
<dbReference type="InterPro" id="IPR042186">
    <property type="entry name" value="FimD_plug_dom"/>
</dbReference>
<dbReference type="InterPro" id="IPR037224">
    <property type="entry name" value="PapC_N_sf"/>
</dbReference>
<organism evidence="12 13">
    <name type="scientific">Avibacterium paragallinarum</name>
    <name type="common">Haemophilus gallinarum</name>
    <dbReference type="NCBI Taxonomy" id="728"/>
    <lineage>
        <taxon>Bacteria</taxon>
        <taxon>Pseudomonadati</taxon>
        <taxon>Pseudomonadota</taxon>
        <taxon>Gammaproteobacteria</taxon>
        <taxon>Pasteurellales</taxon>
        <taxon>Pasteurellaceae</taxon>
        <taxon>Avibacterium</taxon>
    </lineage>
</organism>
<keyword evidence="9" id="KW-1029">Fimbrium biogenesis</keyword>
<evidence type="ECO:0000313" key="12">
    <source>
        <dbReference type="EMBL" id="SUU96967.1"/>
    </source>
</evidence>
<evidence type="ECO:0000256" key="1">
    <source>
        <dbReference type="ARBA" id="ARBA00004571"/>
    </source>
</evidence>
<dbReference type="AlphaFoldDB" id="A0A0F5EZR9"/>
<dbReference type="Gene3D" id="2.60.40.2610">
    <property type="entry name" value="Outer membrane usher protein FimD, plug domain"/>
    <property type="match status" value="1"/>
</dbReference>
<keyword evidence="12" id="KW-0346">Stress response</keyword>
<keyword evidence="7 9" id="KW-0472">Membrane</keyword>